<keyword evidence="2" id="KW-1185">Reference proteome</keyword>
<name>G2DGW6_9GAMM</name>
<accession>G2DGW6</accession>
<dbReference type="Pfam" id="PF21651">
    <property type="entry name" value="DUF6858"/>
    <property type="match status" value="1"/>
</dbReference>
<gene>
    <name evidence="1" type="ORF">Rifp1Sym_dz00040</name>
</gene>
<dbReference type="EMBL" id="AFOC01000105">
    <property type="protein sequence ID" value="EGV50136.1"/>
    <property type="molecule type" value="Genomic_DNA"/>
</dbReference>
<sequence>MACNRPGTPLPKPSGEHTLRQELIEETFPIFLLEIEREECLFQSVEAIADYLREHIEAHPSARYIATFDHFAHTRELPEGQVADSIHSAINLVFCFGLTLQEPETLAIRPRSIGICDSGDRFIITFMEPPMPVVNAAMEHWAHSLIKRPKPACAMRAS</sequence>
<proteinExistence type="predicted"/>
<reference evidence="1" key="1">
    <citation type="journal article" date="2011" name="ISME J.">
        <title>The endosymbionts of the deep-sea tubeworms Riftia pachyptila and Tevnia jerichonana share an identical physiology as revealed by proteogenomic analyses.</title>
        <authorList>
            <person name="Gardebrecht A."/>
            <person name="Markert S."/>
            <person name="Felbeck H."/>
            <person name="Thuermer A."/>
            <person name="Albrecht D."/>
            <person name="Wollherr A."/>
            <person name="Kabisch J."/>
            <person name="Lehmann R."/>
            <person name="Daniel R."/>
            <person name="Liesegang H."/>
            <person name="Hecker M."/>
            <person name="Sievert S.M."/>
            <person name="Schweder T."/>
        </authorList>
    </citation>
    <scope>NUCLEOTIDE SEQUENCE [LARGE SCALE GENOMIC DNA]</scope>
</reference>
<evidence type="ECO:0000313" key="2">
    <source>
        <dbReference type="Proteomes" id="UP000004491"/>
    </source>
</evidence>
<protein>
    <submittedName>
        <fullName evidence="1">Uncharacterized protein</fullName>
    </submittedName>
</protein>
<comment type="caution">
    <text evidence="1">The sequence shown here is derived from an EMBL/GenBank/DDBJ whole genome shotgun (WGS) entry which is preliminary data.</text>
</comment>
<dbReference type="AlphaFoldDB" id="G2DGW6"/>
<dbReference type="InterPro" id="IPR049204">
    <property type="entry name" value="DUF6858"/>
</dbReference>
<evidence type="ECO:0000313" key="1">
    <source>
        <dbReference type="EMBL" id="EGV50136.1"/>
    </source>
</evidence>
<dbReference type="Proteomes" id="UP000004491">
    <property type="component" value="Unassembled WGS sequence"/>
</dbReference>
<organism evidence="1 2">
    <name type="scientific">endosymbiont of Riftia pachyptila</name>
    <name type="common">vent Ph05</name>
    <dbReference type="NCBI Taxonomy" id="1048808"/>
    <lineage>
        <taxon>Bacteria</taxon>
        <taxon>Pseudomonadati</taxon>
        <taxon>Pseudomonadota</taxon>
        <taxon>Gammaproteobacteria</taxon>
        <taxon>sulfur-oxidizing symbionts</taxon>
    </lineage>
</organism>